<feature type="non-terminal residue" evidence="1">
    <location>
        <position position="63"/>
    </location>
</feature>
<name>A0A6J4H5K0_9BACT</name>
<sequence>MCCVGSAPPLAAERLLALIRSTFRTPAMLAEEEAQRLGTLLPYKEKARHLVSKMPGINSGDVL</sequence>
<evidence type="ECO:0000313" key="1">
    <source>
        <dbReference type="EMBL" id="CAA9212014.1"/>
    </source>
</evidence>
<reference evidence="1" key="1">
    <citation type="submission" date="2020-02" db="EMBL/GenBank/DDBJ databases">
        <authorList>
            <person name="Meier V. D."/>
        </authorList>
    </citation>
    <scope>NUCLEOTIDE SEQUENCE</scope>
    <source>
        <strain evidence="1">AVDCRST_MAG42</strain>
    </source>
</reference>
<dbReference type="EMBL" id="CADCTA010000003">
    <property type="protein sequence ID" value="CAA9212014.1"/>
    <property type="molecule type" value="Genomic_DNA"/>
</dbReference>
<gene>
    <name evidence="1" type="ORF">AVDCRST_MAG42-1</name>
</gene>
<dbReference type="AlphaFoldDB" id="A0A6J4H5K0"/>
<organism evidence="1">
    <name type="scientific">uncultured Chthoniobacterales bacterium</name>
    <dbReference type="NCBI Taxonomy" id="1836801"/>
    <lineage>
        <taxon>Bacteria</taxon>
        <taxon>Pseudomonadati</taxon>
        <taxon>Verrucomicrobiota</taxon>
        <taxon>Spartobacteria</taxon>
        <taxon>Chthoniobacterales</taxon>
        <taxon>environmental samples</taxon>
    </lineage>
</organism>
<proteinExistence type="predicted"/>
<accession>A0A6J4H5K0</accession>
<protein>
    <submittedName>
        <fullName evidence="1">Uncharacterized protein</fullName>
    </submittedName>
</protein>